<keyword evidence="4 6" id="KW-1133">Transmembrane helix</keyword>
<dbReference type="Proteomes" id="UP000218505">
    <property type="component" value="Chromosome"/>
</dbReference>
<dbReference type="RefSeq" id="WP_096495369.1">
    <property type="nucleotide sequence ID" value="NZ_CP023445.1"/>
</dbReference>
<dbReference type="Pfam" id="PF03239">
    <property type="entry name" value="FTR1"/>
    <property type="match status" value="1"/>
</dbReference>
<dbReference type="GO" id="GO:0033573">
    <property type="term" value="C:high-affinity iron permease complex"/>
    <property type="evidence" value="ECO:0007669"/>
    <property type="project" value="InterPro"/>
</dbReference>
<feature type="transmembrane region" description="Helical" evidence="6">
    <location>
        <begin position="129"/>
        <end position="148"/>
    </location>
</feature>
<proteinExistence type="inferred from homology"/>
<evidence type="ECO:0000256" key="2">
    <source>
        <dbReference type="ARBA" id="ARBA00008333"/>
    </source>
</evidence>
<keyword evidence="8" id="KW-1185">Reference proteome</keyword>
<evidence type="ECO:0000256" key="3">
    <source>
        <dbReference type="ARBA" id="ARBA00022692"/>
    </source>
</evidence>
<accession>A0A290Z950</accession>
<evidence type="ECO:0000256" key="6">
    <source>
        <dbReference type="SAM" id="Phobius"/>
    </source>
</evidence>
<feature type="transmembrane region" description="Helical" evidence="6">
    <location>
        <begin position="56"/>
        <end position="77"/>
    </location>
</feature>
<sequence length="295" mass="31320">MFTRRQREVDRVEHVFGSAVFGSALIGLREGLEAALVVSVLVAYLVKTDRRRELRWVWLGVGIAVALSVGAGALITFTSASLDFRAQEAFGGTMSLIAVVFVTGMVFWMRGAARRIGGELRGRLDEAAGIGPVAVVALAFLAVGREGLETAVFFYAAAQSAGQNGGPLTGFLIGLAIAVALAWAIYRGALSIDLSRFFTVTGVLLVFVAAGVLAYGLHDLQEAALIPGLDVLAFDLSGPVPEDSWYGALLKGVFNYSARTTVVQAIAWSVYVVVTLPLFLRPARTRVAPTQGEVK</sequence>
<feature type="transmembrane region" description="Helical" evidence="6">
    <location>
        <begin position="262"/>
        <end position="280"/>
    </location>
</feature>
<evidence type="ECO:0000313" key="7">
    <source>
        <dbReference type="EMBL" id="ATE55538.1"/>
    </source>
</evidence>
<dbReference type="AlphaFoldDB" id="A0A290Z950"/>
<dbReference type="NCBIfam" id="NF041756">
    <property type="entry name" value="EfeU"/>
    <property type="match status" value="1"/>
</dbReference>
<feature type="transmembrane region" description="Helical" evidence="6">
    <location>
        <begin position="89"/>
        <end position="108"/>
    </location>
</feature>
<dbReference type="EMBL" id="CP023445">
    <property type="protein sequence ID" value="ATE55538.1"/>
    <property type="molecule type" value="Genomic_DNA"/>
</dbReference>
<dbReference type="InterPro" id="IPR004923">
    <property type="entry name" value="FTR1/Fip1/EfeU"/>
</dbReference>
<keyword evidence="5 6" id="KW-0472">Membrane</keyword>
<dbReference type="KEGG" id="apre:CNX65_21470"/>
<evidence type="ECO:0000256" key="5">
    <source>
        <dbReference type="ARBA" id="ARBA00023136"/>
    </source>
</evidence>
<feature type="transmembrane region" description="Helical" evidence="6">
    <location>
        <begin position="198"/>
        <end position="217"/>
    </location>
</feature>
<evidence type="ECO:0000256" key="4">
    <source>
        <dbReference type="ARBA" id="ARBA00022989"/>
    </source>
</evidence>
<evidence type="ECO:0000256" key="1">
    <source>
        <dbReference type="ARBA" id="ARBA00004141"/>
    </source>
</evidence>
<protein>
    <submittedName>
        <fullName evidence="7">Iron transporter</fullName>
    </submittedName>
</protein>
<name>A0A290Z950_9PSEU</name>
<dbReference type="PANTHER" id="PTHR31632">
    <property type="entry name" value="IRON TRANSPORTER FTH1"/>
    <property type="match status" value="1"/>
</dbReference>
<evidence type="ECO:0000313" key="8">
    <source>
        <dbReference type="Proteomes" id="UP000218505"/>
    </source>
</evidence>
<keyword evidence="3 6" id="KW-0812">Transmembrane</keyword>
<comment type="similarity">
    <text evidence="2">Belongs to the oxidase-dependent Fe transporter (OFeT) (TC 9.A.10.1) family.</text>
</comment>
<dbReference type="GO" id="GO:0015093">
    <property type="term" value="F:ferrous iron transmembrane transporter activity"/>
    <property type="evidence" value="ECO:0007669"/>
    <property type="project" value="TreeGrafter"/>
</dbReference>
<feature type="transmembrane region" description="Helical" evidence="6">
    <location>
        <begin position="168"/>
        <end position="186"/>
    </location>
</feature>
<reference evidence="7" key="1">
    <citation type="submission" date="2017-09" db="EMBL/GenBank/DDBJ databases">
        <title>Complete Genome Sequence of ansamitocin-producing Bacterium Actinosynnema pretiosum X47.</title>
        <authorList>
            <person name="Cao G."/>
            <person name="Zong G."/>
            <person name="Zhong C."/>
            <person name="Fu J."/>
        </authorList>
    </citation>
    <scope>NUCLEOTIDE SEQUENCE [LARGE SCALE GENOMIC DNA]</scope>
    <source>
        <strain evidence="7">X47</strain>
    </source>
</reference>
<gene>
    <name evidence="7" type="ORF">CNX65_21470</name>
</gene>
<dbReference type="PANTHER" id="PTHR31632:SF2">
    <property type="entry name" value="PLASMA MEMBRANE IRON PERMEASE"/>
    <property type="match status" value="1"/>
</dbReference>
<organism evidence="7 8">
    <name type="scientific">Actinosynnema pretiosum</name>
    <dbReference type="NCBI Taxonomy" id="42197"/>
    <lineage>
        <taxon>Bacteria</taxon>
        <taxon>Bacillati</taxon>
        <taxon>Actinomycetota</taxon>
        <taxon>Actinomycetes</taxon>
        <taxon>Pseudonocardiales</taxon>
        <taxon>Pseudonocardiaceae</taxon>
        <taxon>Actinosynnema</taxon>
    </lineage>
</organism>
<comment type="subcellular location">
    <subcellularLocation>
        <location evidence="1">Membrane</location>
        <topology evidence="1">Multi-pass membrane protein</topology>
    </subcellularLocation>
</comment>